<reference evidence="2 3" key="1">
    <citation type="submission" date="2012-08" db="EMBL/GenBank/DDBJ databases">
        <title>Whole genome shotgun sequence of Gordonia rhizosphera NBRC 16068.</title>
        <authorList>
            <person name="Takarada H."/>
            <person name="Isaki S."/>
            <person name="Hosoyama A."/>
            <person name="Tsuchikane K."/>
            <person name="Katsumata H."/>
            <person name="Baba S."/>
            <person name="Ohji S."/>
            <person name="Yamazaki S."/>
            <person name="Fujita N."/>
        </authorList>
    </citation>
    <scope>NUCLEOTIDE SEQUENCE [LARGE SCALE GENOMIC DNA]</scope>
    <source>
        <strain evidence="2 3">NBRC 16068</strain>
    </source>
</reference>
<dbReference type="Proteomes" id="UP000008363">
    <property type="component" value="Unassembled WGS sequence"/>
</dbReference>
<dbReference type="RefSeq" id="WP_006335158.1">
    <property type="nucleotide sequence ID" value="NZ_BAHC01000137.1"/>
</dbReference>
<feature type="transmembrane region" description="Helical" evidence="1">
    <location>
        <begin position="20"/>
        <end position="44"/>
    </location>
</feature>
<keyword evidence="1" id="KW-1133">Transmembrane helix</keyword>
<protein>
    <recommendedName>
        <fullName evidence="4">SHOCT domain-containing protein</fullName>
    </recommendedName>
</protein>
<evidence type="ECO:0008006" key="4">
    <source>
        <dbReference type="Google" id="ProtNLM"/>
    </source>
</evidence>
<keyword evidence="1" id="KW-0812">Transmembrane</keyword>
<dbReference type="AlphaFoldDB" id="K6WHC7"/>
<accession>K6WHC7</accession>
<keyword evidence="1" id="KW-0472">Membrane</keyword>
<feature type="transmembrane region" description="Helical" evidence="1">
    <location>
        <begin position="51"/>
        <end position="75"/>
    </location>
</feature>
<proteinExistence type="predicted"/>
<name>K6WHC7_9ACTN</name>
<sequence>MTMFGEVGAGPRVPGALTSFLKTFAFVMLCGIVGPIFLVGYVLIDAPDTEWMLWTGLAVTVLDVIVAAAISWVAYRSRVTSARLHATGRMAVADITAIEPTNVEINDQPLMKLGLHIRGGGVVPFDDEKRMVVPAFQQPMLHRRMLAVVVDPETNEYEIDWQATALLTGSVPARFTSSEDGRTYDLTGQAEPLLEILEILRQHGITTTGPIDLRSNPAARQSVMNVVRSYAGGGVGTPDDPVADRRIDAPVVAPAASPNPRRSLGERLADLEDLRISGAITEQEYLETRNRILDTI</sequence>
<comment type="caution">
    <text evidence="2">The sequence shown here is derived from an EMBL/GenBank/DDBJ whole genome shotgun (WGS) entry which is preliminary data.</text>
</comment>
<evidence type="ECO:0000313" key="3">
    <source>
        <dbReference type="Proteomes" id="UP000008363"/>
    </source>
</evidence>
<evidence type="ECO:0000313" key="2">
    <source>
        <dbReference type="EMBL" id="GAB91562.1"/>
    </source>
</evidence>
<keyword evidence="3" id="KW-1185">Reference proteome</keyword>
<organism evidence="2 3">
    <name type="scientific">Gordonia rhizosphera NBRC 16068</name>
    <dbReference type="NCBI Taxonomy" id="1108045"/>
    <lineage>
        <taxon>Bacteria</taxon>
        <taxon>Bacillati</taxon>
        <taxon>Actinomycetota</taxon>
        <taxon>Actinomycetes</taxon>
        <taxon>Mycobacteriales</taxon>
        <taxon>Gordoniaceae</taxon>
        <taxon>Gordonia</taxon>
    </lineage>
</organism>
<evidence type="ECO:0000256" key="1">
    <source>
        <dbReference type="SAM" id="Phobius"/>
    </source>
</evidence>
<dbReference type="eggNOG" id="ENOG5033T3V">
    <property type="taxonomic scope" value="Bacteria"/>
</dbReference>
<dbReference type="EMBL" id="BAHC01000137">
    <property type="protein sequence ID" value="GAB91562.1"/>
    <property type="molecule type" value="Genomic_DNA"/>
</dbReference>
<gene>
    <name evidence="2" type="ORF">GORHZ_137_00010</name>
</gene>